<evidence type="ECO:0000256" key="3">
    <source>
        <dbReference type="ARBA" id="ARBA00022563"/>
    </source>
</evidence>
<keyword evidence="5" id="KW-0560">Oxidoreductase</keyword>
<dbReference type="GO" id="GO:0006730">
    <property type="term" value="P:one-carbon metabolic process"/>
    <property type="evidence" value="ECO:0007669"/>
    <property type="project" value="UniProtKB-KW"/>
</dbReference>
<dbReference type="Proteomes" id="UP001177003">
    <property type="component" value="Chromosome 5"/>
</dbReference>
<evidence type="ECO:0000313" key="9">
    <source>
        <dbReference type="Proteomes" id="UP001177003"/>
    </source>
</evidence>
<dbReference type="PROSITE" id="PS51330">
    <property type="entry name" value="DHFR_2"/>
    <property type="match status" value="1"/>
</dbReference>
<dbReference type="GO" id="GO:0050661">
    <property type="term" value="F:NADP binding"/>
    <property type="evidence" value="ECO:0007669"/>
    <property type="project" value="InterPro"/>
</dbReference>
<evidence type="ECO:0000256" key="1">
    <source>
        <dbReference type="ARBA" id="ARBA00004903"/>
    </source>
</evidence>
<comment type="pathway">
    <text evidence="1">Cofactor biosynthesis; tetrahydrofolate biosynthesis; 5,6,7,8-tetrahydrofolate from 7,8-dihydrofolate: step 1/1.</text>
</comment>
<dbReference type="AlphaFoldDB" id="A0AA35Z6A6"/>
<dbReference type="GO" id="GO:0046452">
    <property type="term" value="P:dihydrofolate metabolic process"/>
    <property type="evidence" value="ECO:0007669"/>
    <property type="project" value="TreeGrafter"/>
</dbReference>
<dbReference type="PRINTS" id="PR00070">
    <property type="entry name" value="DHFR"/>
</dbReference>
<dbReference type="GO" id="GO:0046655">
    <property type="term" value="P:folic acid metabolic process"/>
    <property type="evidence" value="ECO:0007669"/>
    <property type="project" value="TreeGrafter"/>
</dbReference>
<dbReference type="EC" id="1.5.1.3" evidence="2"/>
<dbReference type="GO" id="GO:0005739">
    <property type="term" value="C:mitochondrion"/>
    <property type="evidence" value="ECO:0007669"/>
    <property type="project" value="TreeGrafter"/>
</dbReference>
<proteinExistence type="inferred from homology"/>
<dbReference type="InterPro" id="IPR012259">
    <property type="entry name" value="DHFR"/>
</dbReference>
<dbReference type="CDD" id="cd00209">
    <property type="entry name" value="DHFR"/>
    <property type="match status" value="1"/>
</dbReference>
<keyword evidence="9" id="KW-1185">Reference proteome</keyword>
<dbReference type="SUPFAM" id="SSF53597">
    <property type="entry name" value="Dihydrofolate reductase-like"/>
    <property type="match status" value="1"/>
</dbReference>
<dbReference type="Gene3D" id="3.40.430.10">
    <property type="entry name" value="Dihydrofolate Reductase, subunit A"/>
    <property type="match status" value="1"/>
</dbReference>
<evidence type="ECO:0000256" key="6">
    <source>
        <dbReference type="RuleBase" id="RU004474"/>
    </source>
</evidence>
<organism evidence="8 9">
    <name type="scientific">Lactuca saligna</name>
    <name type="common">Willowleaf lettuce</name>
    <dbReference type="NCBI Taxonomy" id="75948"/>
    <lineage>
        <taxon>Eukaryota</taxon>
        <taxon>Viridiplantae</taxon>
        <taxon>Streptophyta</taxon>
        <taxon>Embryophyta</taxon>
        <taxon>Tracheophyta</taxon>
        <taxon>Spermatophyta</taxon>
        <taxon>Magnoliopsida</taxon>
        <taxon>eudicotyledons</taxon>
        <taxon>Gunneridae</taxon>
        <taxon>Pentapetalae</taxon>
        <taxon>asterids</taxon>
        <taxon>campanulids</taxon>
        <taxon>Asterales</taxon>
        <taxon>Asteraceae</taxon>
        <taxon>Cichorioideae</taxon>
        <taxon>Cichorieae</taxon>
        <taxon>Lactucinae</taxon>
        <taxon>Lactuca</taxon>
    </lineage>
</organism>
<dbReference type="Pfam" id="PF00186">
    <property type="entry name" value="DHFR_1"/>
    <property type="match status" value="1"/>
</dbReference>
<dbReference type="EMBL" id="OX465081">
    <property type="protein sequence ID" value="CAI9286739.1"/>
    <property type="molecule type" value="Genomic_DNA"/>
</dbReference>
<name>A0AA35Z6A6_LACSI</name>
<gene>
    <name evidence="8" type="ORF">LSALG_LOCUS26144</name>
</gene>
<dbReference type="GO" id="GO:0046654">
    <property type="term" value="P:tetrahydrofolate biosynthetic process"/>
    <property type="evidence" value="ECO:0007669"/>
    <property type="project" value="InterPro"/>
</dbReference>
<evidence type="ECO:0000256" key="2">
    <source>
        <dbReference type="ARBA" id="ARBA00012856"/>
    </source>
</evidence>
<keyword evidence="4" id="KW-0521">NADP</keyword>
<accession>A0AA35Z6A6</accession>
<comment type="similarity">
    <text evidence="6">Belongs to the dihydrofolate reductase family.</text>
</comment>
<evidence type="ECO:0000313" key="8">
    <source>
        <dbReference type="EMBL" id="CAI9286739.1"/>
    </source>
</evidence>
<dbReference type="GO" id="GO:0004146">
    <property type="term" value="F:dihydrofolate reductase activity"/>
    <property type="evidence" value="ECO:0007669"/>
    <property type="project" value="UniProtKB-EC"/>
</dbReference>
<sequence>MALFPILGRRSYEVVVAATKTMGIGKDGKLPWRLPSDLKFFKNLTMTTSDPAKKNAVIMGRKTWESIPLQHRPLPGRLNVILTRSESFHTGTMEKNVLIAGSMISALKLLASSPYRLSIENVFVIGGGQILRESLNARECDAIHLTEIETDIDCDTFIPAIDVTQFQPWCSSLPIVENGIRYCFTTYVRVRDSTAEAPAISKG</sequence>
<dbReference type="PANTHER" id="PTHR48069:SF3">
    <property type="entry name" value="DIHYDROFOLATE REDUCTASE"/>
    <property type="match status" value="1"/>
</dbReference>
<evidence type="ECO:0000256" key="5">
    <source>
        <dbReference type="ARBA" id="ARBA00023002"/>
    </source>
</evidence>
<feature type="domain" description="DHFR" evidence="7">
    <location>
        <begin position="11"/>
        <end position="189"/>
    </location>
</feature>
<protein>
    <recommendedName>
        <fullName evidence="2">dihydrofolate reductase</fullName>
        <ecNumber evidence="2">1.5.1.3</ecNumber>
    </recommendedName>
</protein>
<evidence type="ECO:0000259" key="7">
    <source>
        <dbReference type="PROSITE" id="PS51330"/>
    </source>
</evidence>
<evidence type="ECO:0000256" key="4">
    <source>
        <dbReference type="ARBA" id="ARBA00022857"/>
    </source>
</evidence>
<dbReference type="PANTHER" id="PTHR48069">
    <property type="entry name" value="DIHYDROFOLATE REDUCTASE"/>
    <property type="match status" value="1"/>
</dbReference>
<dbReference type="PROSITE" id="PS00075">
    <property type="entry name" value="DHFR_1"/>
    <property type="match status" value="1"/>
</dbReference>
<dbReference type="InterPro" id="IPR024072">
    <property type="entry name" value="DHFR-like_dom_sf"/>
</dbReference>
<dbReference type="InterPro" id="IPR017925">
    <property type="entry name" value="DHFR_CS"/>
</dbReference>
<reference evidence="8" key="1">
    <citation type="submission" date="2023-04" db="EMBL/GenBank/DDBJ databases">
        <authorList>
            <person name="Vijverberg K."/>
            <person name="Xiong W."/>
            <person name="Schranz E."/>
        </authorList>
    </citation>
    <scope>NUCLEOTIDE SEQUENCE</scope>
</reference>
<dbReference type="InterPro" id="IPR001796">
    <property type="entry name" value="DHFR_dom"/>
</dbReference>
<keyword evidence="3" id="KW-0554">One-carbon metabolism</keyword>